<sequence length="128" mass="14167">MIDHLSFGVTDLDRSRRFYDSALGALGYRRHGADADALWYGADEPVLWLLKTARPVVPDDESGLHLSFAAKTPEEVQAFYRAALDNGGRDNGKPGIRPEYSPGYYAAFVYDPDGYRVEANCHVPVTGE</sequence>
<dbReference type="InterPro" id="IPR029068">
    <property type="entry name" value="Glyas_Bleomycin-R_OHBP_Dase"/>
</dbReference>
<protein>
    <submittedName>
        <fullName evidence="2">Glyoxalase</fullName>
    </submittedName>
</protein>
<dbReference type="PANTHER" id="PTHR35006">
    <property type="entry name" value="GLYOXALASE FAMILY PROTEIN (AFU_ORTHOLOGUE AFUA_5G14830)"/>
    <property type="match status" value="1"/>
</dbReference>
<dbReference type="KEGG" id="bfz:BAU07_10730"/>
<gene>
    <name evidence="2" type="ORF">BAU07_10730</name>
</gene>
<dbReference type="Pfam" id="PF00903">
    <property type="entry name" value="Glyoxalase"/>
    <property type="match status" value="1"/>
</dbReference>
<dbReference type="PROSITE" id="PS51819">
    <property type="entry name" value="VOC"/>
    <property type="match status" value="1"/>
</dbReference>
<evidence type="ECO:0000313" key="2">
    <source>
        <dbReference type="EMBL" id="ANN77516.1"/>
    </source>
</evidence>
<dbReference type="STRING" id="463014.BAU07_10730"/>
<dbReference type="SUPFAM" id="SSF54593">
    <property type="entry name" value="Glyoxalase/Bleomycin resistance protein/Dihydroxybiphenyl dioxygenase"/>
    <property type="match status" value="1"/>
</dbReference>
<reference evidence="2 3" key="1">
    <citation type="submission" date="2016-06" db="EMBL/GenBank/DDBJ databases">
        <title>Complete genome sequences of Bordetella bronchialis and Bordetella flabilis.</title>
        <authorList>
            <person name="LiPuma J.J."/>
            <person name="Spilker T."/>
        </authorList>
    </citation>
    <scope>NUCLEOTIDE SEQUENCE [LARGE SCALE GENOMIC DNA]</scope>
    <source>
        <strain evidence="2 3">AU10664</strain>
    </source>
</reference>
<dbReference type="InterPro" id="IPR037523">
    <property type="entry name" value="VOC_core"/>
</dbReference>
<dbReference type="EMBL" id="CP016172">
    <property type="protein sequence ID" value="ANN77516.1"/>
    <property type="molecule type" value="Genomic_DNA"/>
</dbReference>
<dbReference type="RefSeq" id="WP_066657212.1">
    <property type="nucleotide sequence ID" value="NZ_CBCSCL010000006.1"/>
</dbReference>
<evidence type="ECO:0000313" key="3">
    <source>
        <dbReference type="Proteomes" id="UP000091926"/>
    </source>
</evidence>
<dbReference type="OrthoDB" id="9800438at2"/>
<dbReference type="InterPro" id="IPR004360">
    <property type="entry name" value="Glyas_Fos-R_dOase_dom"/>
</dbReference>
<dbReference type="CDD" id="cd07262">
    <property type="entry name" value="VOC_like"/>
    <property type="match status" value="1"/>
</dbReference>
<dbReference type="AlphaFoldDB" id="A0A193GDI1"/>
<organism evidence="2 3">
    <name type="scientific">Bordetella flabilis</name>
    <dbReference type="NCBI Taxonomy" id="463014"/>
    <lineage>
        <taxon>Bacteria</taxon>
        <taxon>Pseudomonadati</taxon>
        <taxon>Pseudomonadota</taxon>
        <taxon>Betaproteobacteria</taxon>
        <taxon>Burkholderiales</taxon>
        <taxon>Alcaligenaceae</taxon>
        <taxon>Bordetella</taxon>
    </lineage>
</organism>
<evidence type="ECO:0000259" key="1">
    <source>
        <dbReference type="PROSITE" id="PS51819"/>
    </source>
</evidence>
<keyword evidence="3" id="KW-1185">Reference proteome</keyword>
<proteinExistence type="predicted"/>
<accession>A0A193GDI1</accession>
<dbReference type="Proteomes" id="UP000091926">
    <property type="component" value="Chromosome"/>
</dbReference>
<dbReference type="PANTHER" id="PTHR35006:SF2">
    <property type="entry name" value="GLYOXALASE FAMILY PROTEIN (AFU_ORTHOLOGUE AFUA_5G14830)"/>
    <property type="match status" value="1"/>
</dbReference>
<dbReference type="Gene3D" id="3.10.180.10">
    <property type="entry name" value="2,3-Dihydroxybiphenyl 1,2-Dioxygenase, domain 1"/>
    <property type="match status" value="1"/>
</dbReference>
<feature type="domain" description="VOC" evidence="1">
    <location>
        <begin position="1"/>
        <end position="122"/>
    </location>
</feature>
<name>A0A193GDI1_9BORD</name>